<dbReference type="PANTHER" id="PTHR46623">
    <property type="entry name" value="CARBOXYMETHYLENEBUTENOLIDASE-RELATED"/>
    <property type="match status" value="1"/>
</dbReference>
<dbReference type="EMBL" id="CP053084">
    <property type="protein sequence ID" value="QJR30187.1"/>
    <property type="molecule type" value="Genomic_DNA"/>
</dbReference>
<reference evidence="2 3" key="1">
    <citation type="submission" date="2020-05" db="EMBL/GenBank/DDBJ databases">
        <title>Compete genome of Limnobacter sp. SAORIC-580.</title>
        <authorList>
            <person name="Song J."/>
            <person name="Cho J.-C."/>
        </authorList>
    </citation>
    <scope>NUCLEOTIDE SEQUENCE [LARGE SCALE GENOMIC DNA]</scope>
    <source>
        <strain evidence="2 3">SAORIC-580</strain>
    </source>
</reference>
<dbReference type="InterPro" id="IPR051049">
    <property type="entry name" value="Dienelactone_hydrolase-like"/>
</dbReference>
<evidence type="ECO:0000259" key="1">
    <source>
        <dbReference type="Pfam" id="PF01738"/>
    </source>
</evidence>
<dbReference type="PROSITE" id="PS51318">
    <property type="entry name" value="TAT"/>
    <property type="match status" value="1"/>
</dbReference>
<protein>
    <submittedName>
        <fullName evidence="2">Dienelactone hydrolase family protein</fullName>
    </submittedName>
</protein>
<organism evidence="2 3">
    <name type="scientific">Limnobacter profundi</name>
    <dbReference type="NCBI Taxonomy" id="2732163"/>
    <lineage>
        <taxon>Bacteria</taxon>
        <taxon>Pseudomonadati</taxon>
        <taxon>Pseudomonadota</taxon>
        <taxon>Betaproteobacteria</taxon>
        <taxon>Burkholderiales</taxon>
        <taxon>Burkholderiaceae</taxon>
        <taxon>Limnobacter</taxon>
    </lineage>
</organism>
<evidence type="ECO:0000313" key="2">
    <source>
        <dbReference type="EMBL" id="QJR30187.1"/>
    </source>
</evidence>
<dbReference type="SUPFAM" id="SSF53474">
    <property type="entry name" value="alpha/beta-Hydrolases"/>
    <property type="match status" value="1"/>
</dbReference>
<sequence length="305" mass="33024">MSDSANNIKNQEHQEHLKALTGGGKLSISRRTVLKGFTVGGFAAAASPVLAQAITTPGDGLEEGRVFVDVGDDDMFAYRAYPKAKKNAPVILVVPEIFGVHAYLEDVCRRFAQAGFYALAPEIFFRHSEPGQYATVAAILENVIAKMDDQQVMADLDKCVEFAGSEGADVKKLAITGFCWGGRITWLYAAHQPAVKAGVAWYGRLVGAKTELTPAHPVDVASKLKAPVLGLYGSEDSSIPLDTVEQMRKALAEAEKNPFAKASSITVFDKAQHGFHADYRPTYNSTVAKQAYNQALEFLRGKNLI</sequence>
<dbReference type="GO" id="GO:0016787">
    <property type="term" value="F:hydrolase activity"/>
    <property type="evidence" value="ECO:0007669"/>
    <property type="project" value="UniProtKB-KW"/>
</dbReference>
<dbReference type="Proteomes" id="UP000501130">
    <property type="component" value="Chromosome"/>
</dbReference>
<dbReference type="InterPro" id="IPR006311">
    <property type="entry name" value="TAT_signal"/>
</dbReference>
<name>A0ABX6N9V8_9BURK</name>
<dbReference type="PANTHER" id="PTHR46623:SF6">
    <property type="entry name" value="ALPHA_BETA-HYDROLASES SUPERFAMILY PROTEIN"/>
    <property type="match status" value="1"/>
</dbReference>
<keyword evidence="3" id="KW-1185">Reference proteome</keyword>
<accession>A0ABX6N9V8</accession>
<dbReference type="Pfam" id="PF01738">
    <property type="entry name" value="DLH"/>
    <property type="match status" value="1"/>
</dbReference>
<dbReference type="InterPro" id="IPR002925">
    <property type="entry name" value="Dienelactn_hydro"/>
</dbReference>
<keyword evidence="2" id="KW-0378">Hydrolase</keyword>
<feature type="domain" description="Dienelactone hydrolase" evidence="1">
    <location>
        <begin position="77"/>
        <end position="300"/>
    </location>
</feature>
<gene>
    <name evidence="2" type="ORF">HKT17_10950</name>
</gene>
<dbReference type="Gene3D" id="3.40.50.1820">
    <property type="entry name" value="alpha/beta hydrolase"/>
    <property type="match status" value="1"/>
</dbReference>
<dbReference type="RefSeq" id="WP_171100064.1">
    <property type="nucleotide sequence ID" value="NZ_CP053084.1"/>
</dbReference>
<evidence type="ECO:0000313" key="3">
    <source>
        <dbReference type="Proteomes" id="UP000501130"/>
    </source>
</evidence>
<dbReference type="InterPro" id="IPR029058">
    <property type="entry name" value="AB_hydrolase_fold"/>
</dbReference>
<proteinExistence type="predicted"/>